<keyword evidence="1" id="KW-0472">Membrane</keyword>
<dbReference type="Proteomes" id="UP000031449">
    <property type="component" value="Chromosome"/>
</dbReference>
<keyword evidence="1" id="KW-1133">Transmembrane helix</keyword>
<gene>
    <name evidence="2" type="ORF">JMA_35600</name>
</gene>
<keyword evidence="3" id="KW-1185">Reference proteome</keyword>
<sequence>MIAIFPFNLDISLFTPDRFYKMIVSLSFIIGVFLFSVKNQHLY</sequence>
<keyword evidence="1" id="KW-0812">Transmembrane</keyword>
<dbReference type="BioCyc" id="JESP1508404:G14D9-12840-MONOMER"/>
<proteinExistence type="predicted"/>
<dbReference type="EMBL" id="CP009416">
    <property type="protein sequence ID" value="AJD92876.1"/>
    <property type="molecule type" value="Genomic_DNA"/>
</dbReference>
<protein>
    <submittedName>
        <fullName evidence="2">Uncharacterized protein</fullName>
    </submittedName>
</protein>
<dbReference type="KEGG" id="jeo:JMA_35600"/>
<evidence type="ECO:0000313" key="2">
    <source>
        <dbReference type="EMBL" id="AJD92876.1"/>
    </source>
</evidence>
<accession>A0A0B5AS39</accession>
<dbReference type="HOGENOM" id="CLU_3234722_0_0_9"/>
<evidence type="ECO:0000313" key="3">
    <source>
        <dbReference type="Proteomes" id="UP000031449"/>
    </source>
</evidence>
<name>A0A0B5AS39_9BACL</name>
<evidence type="ECO:0000256" key="1">
    <source>
        <dbReference type="SAM" id="Phobius"/>
    </source>
</evidence>
<reference evidence="2 3" key="1">
    <citation type="submission" date="2014-08" db="EMBL/GenBank/DDBJ databases">
        <title>Complete genome of a marine bacteria Jeotgalibacillus malaysiensis.</title>
        <authorList>
            <person name="Yaakop A.S."/>
            <person name="Chan K.-G."/>
            <person name="Goh K.M."/>
        </authorList>
    </citation>
    <scope>NUCLEOTIDE SEQUENCE [LARGE SCALE GENOMIC DNA]</scope>
    <source>
        <strain evidence="2 3">D5</strain>
    </source>
</reference>
<organism evidence="2 3">
    <name type="scientific">Jeotgalibacillus malaysiensis</name>
    <dbReference type="NCBI Taxonomy" id="1508404"/>
    <lineage>
        <taxon>Bacteria</taxon>
        <taxon>Bacillati</taxon>
        <taxon>Bacillota</taxon>
        <taxon>Bacilli</taxon>
        <taxon>Bacillales</taxon>
        <taxon>Caryophanaceae</taxon>
        <taxon>Jeotgalibacillus</taxon>
    </lineage>
</organism>
<feature type="transmembrane region" description="Helical" evidence="1">
    <location>
        <begin position="19"/>
        <end position="37"/>
    </location>
</feature>
<dbReference type="AlphaFoldDB" id="A0A0B5AS39"/>